<dbReference type="PROSITE" id="PS01124">
    <property type="entry name" value="HTH_ARAC_FAMILY_2"/>
    <property type="match status" value="1"/>
</dbReference>
<feature type="domain" description="HTH araC/xylS-type" evidence="4">
    <location>
        <begin position="177"/>
        <end position="275"/>
    </location>
</feature>
<dbReference type="GO" id="GO:0043565">
    <property type="term" value="F:sequence-specific DNA binding"/>
    <property type="evidence" value="ECO:0007669"/>
    <property type="project" value="InterPro"/>
</dbReference>
<reference evidence="6" key="1">
    <citation type="submission" date="2018-12" db="EMBL/GenBank/DDBJ databases">
        <title>Complete genome sequencing of Jeotgalibaca sp. H21T32.</title>
        <authorList>
            <person name="Bae J.-W."/>
            <person name="Lee S.-Y."/>
        </authorList>
    </citation>
    <scope>NUCLEOTIDE SEQUENCE [LARGE SCALE GENOMIC DNA]</scope>
    <source>
        <strain evidence="6">H21T32</strain>
    </source>
</reference>
<dbReference type="PROSITE" id="PS00041">
    <property type="entry name" value="HTH_ARAC_FAMILY_1"/>
    <property type="match status" value="1"/>
</dbReference>
<evidence type="ECO:0000313" key="5">
    <source>
        <dbReference type="EMBL" id="AZP05232.1"/>
    </source>
</evidence>
<dbReference type="Gene3D" id="1.10.10.60">
    <property type="entry name" value="Homeodomain-like"/>
    <property type="match status" value="2"/>
</dbReference>
<proteinExistence type="predicted"/>
<dbReference type="InterPro" id="IPR018060">
    <property type="entry name" value="HTH_AraC"/>
</dbReference>
<dbReference type="InterPro" id="IPR009057">
    <property type="entry name" value="Homeodomain-like_sf"/>
</dbReference>
<keyword evidence="3" id="KW-0804">Transcription</keyword>
<evidence type="ECO:0000313" key="6">
    <source>
        <dbReference type="Proteomes" id="UP000273326"/>
    </source>
</evidence>
<dbReference type="PRINTS" id="PR00032">
    <property type="entry name" value="HTHARAC"/>
</dbReference>
<dbReference type="OrthoDB" id="2168655at2"/>
<dbReference type="PANTHER" id="PTHR43280:SF2">
    <property type="entry name" value="HTH-TYPE TRANSCRIPTIONAL REGULATOR EXSA"/>
    <property type="match status" value="1"/>
</dbReference>
<keyword evidence="2" id="KW-0238">DNA-binding</keyword>
<evidence type="ECO:0000256" key="1">
    <source>
        <dbReference type="ARBA" id="ARBA00023015"/>
    </source>
</evidence>
<dbReference type="Gene3D" id="2.60.120.10">
    <property type="entry name" value="Jelly Rolls"/>
    <property type="match status" value="1"/>
</dbReference>
<evidence type="ECO:0000259" key="4">
    <source>
        <dbReference type="PROSITE" id="PS01124"/>
    </source>
</evidence>
<dbReference type="Proteomes" id="UP000273326">
    <property type="component" value="Chromosome"/>
</dbReference>
<dbReference type="Pfam" id="PF12833">
    <property type="entry name" value="HTH_18"/>
    <property type="match status" value="1"/>
</dbReference>
<dbReference type="AlphaFoldDB" id="A0A3Q9BLW2"/>
<dbReference type="GO" id="GO:0003700">
    <property type="term" value="F:DNA-binding transcription factor activity"/>
    <property type="evidence" value="ECO:0007669"/>
    <property type="project" value="InterPro"/>
</dbReference>
<gene>
    <name evidence="5" type="ORF">EJN90_11600</name>
</gene>
<dbReference type="EMBL" id="CP034465">
    <property type="protein sequence ID" value="AZP05232.1"/>
    <property type="molecule type" value="Genomic_DNA"/>
</dbReference>
<protein>
    <submittedName>
        <fullName evidence="5">AraC family transcriptional regulator</fullName>
    </submittedName>
</protein>
<dbReference type="SMART" id="SM00342">
    <property type="entry name" value="HTH_ARAC"/>
    <property type="match status" value="1"/>
</dbReference>
<evidence type="ECO:0000256" key="3">
    <source>
        <dbReference type="ARBA" id="ARBA00023163"/>
    </source>
</evidence>
<dbReference type="InterPro" id="IPR018062">
    <property type="entry name" value="HTH_AraC-typ_CS"/>
</dbReference>
<dbReference type="PANTHER" id="PTHR43280">
    <property type="entry name" value="ARAC-FAMILY TRANSCRIPTIONAL REGULATOR"/>
    <property type="match status" value="1"/>
</dbReference>
<dbReference type="KEGG" id="jeh:EJN90_11600"/>
<keyword evidence="6" id="KW-1185">Reference proteome</keyword>
<accession>A0A3Q9BLW2</accession>
<dbReference type="InterPro" id="IPR020449">
    <property type="entry name" value="Tscrpt_reg_AraC-type_HTH"/>
</dbReference>
<name>A0A3Q9BLW2_9LACT</name>
<sequence length="279" mass="32632">MEQIYIFCTNYGLDVILNGKKEAMRGFFMLDLMNMELKHYYLRDCSFGWHLDEHVYQRNALALIIQGDILYTINQKEYHATQGNLVYMPSGSIRKATPSKDCVFVAMDFNLKKGQFRLPTVSKVSLTERVNSLLKSIEYHWLQMNERDRIKAHILFLDLIHELLFNKVENHSNRHVDRIKRYVTENFSVSITVEELANYVGLSPAYCGTLFKKEEGRTILDYVNNIRINHAATLLTEGGYSMSQIADMCGFKDVYYFSKTFKKQMGLSPKKYWAENNYD</sequence>
<evidence type="ECO:0000256" key="2">
    <source>
        <dbReference type="ARBA" id="ARBA00023125"/>
    </source>
</evidence>
<keyword evidence="1" id="KW-0805">Transcription regulation</keyword>
<dbReference type="InterPro" id="IPR014710">
    <property type="entry name" value="RmlC-like_jellyroll"/>
</dbReference>
<organism evidence="5 6">
    <name type="scientific">Jeotgalibaca ciconiae</name>
    <dbReference type="NCBI Taxonomy" id="2496265"/>
    <lineage>
        <taxon>Bacteria</taxon>
        <taxon>Bacillati</taxon>
        <taxon>Bacillota</taxon>
        <taxon>Bacilli</taxon>
        <taxon>Lactobacillales</taxon>
        <taxon>Carnobacteriaceae</taxon>
        <taxon>Jeotgalibaca</taxon>
    </lineage>
</organism>
<dbReference type="SUPFAM" id="SSF46689">
    <property type="entry name" value="Homeodomain-like"/>
    <property type="match status" value="2"/>
</dbReference>